<dbReference type="KEGG" id="eke:EK0264_12180"/>
<dbReference type="SUPFAM" id="SSF50129">
    <property type="entry name" value="GroES-like"/>
    <property type="match status" value="1"/>
</dbReference>
<reference evidence="2 3" key="1">
    <citation type="journal article" date="2018" name="Int. J. Syst. Evol. Microbiol.">
        <title>Epidermidibacterium keratini gen. nov., sp. nov., a member of the family Sporichthyaceae, isolated from keratin epidermis.</title>
        <authorList>
            <person name="Lee D.G."/>
            <person name="Trujillo M.E."/>
            <person name="Kang S."/>
            <person name="Nam J.J."/>
            <person name="Kim Y.J."/>
        </authorList>
    </citation>
    <scope>NUCLEOTIDE SEQUENCE [LARGE SCALE GENOMIC DNA]</scope>
    <source>
        <strain evidence="2 3">EPI-7</strain>
    </source>
</reference>
<dbReference type="OrthoDB" id="4190732at2"/>
<dbReference type="InterPro" id="IPR051397">
    <property type="entry name" value="Zn-ADH-like_protein"/>
</dbReference>
<dbReference type="GO" id="GO:0016491">
    <property type="term" value="F:oxidoreductase activity"/>
    <property type="evidence" value="ECO:0007669"/>
    <property type="project" value="InterPro"/>
</dbReference>
<sequence>MRAVVVPEYAPIEEISIGDVAQPQPGPDEVVVEVAAVGIGFVDGLKVQGRYQTKDPLPFTPGAELSGRILQTGQGVSGWNVGDRVFANVRSGALAEYCVVPAAALRRLPDNASYAEGAAMPINYLTALYAIADRAAAEPGETLLVLGASGGTGAAAIAIGKLLGLRVIAAASTEEKREFAAGLGADETIDSSAPDWRERFKGEGNGVDIVFDPVGGQLGEEAFRALAWRGRLLVIGFASGEIPSARYNIALLKGASLVGVDMAQLERREPELAKERLAQLDAWLASGELKPVVGEIVEFDDFQRAFAQLSGRSAQGKVIVQVGHLDG</sequence>
<dbReference type="PANTHER" id="PTHR43677">
    <property type="entry name" value="SHORT-CHAIN DEHYDROGENASE/REDUCTASE"/>
    <property type="match status" value="1"/>
</dbReference>
<dbReference type="InterPro" id="IPR013149">
    <property type="entry name" value="ADH-like_C"/>
</dbReference>
<name>A0A7L4YPH6_9ACTN</name>
<evidence type="ECO:0000313" key="3">
    <source>
        <dbReference type="Proteomes" id="UP000463857"/>
    </source>
</evidence>
<proteinExistence type="predicted"/>
<dbReference type="InterPro" id="IPR020843">
    <property type="entry name" value="ER"/>
</dbReference>
<organism evidence="2 3">
    <name type="scientific">Epidermidibacterium keratini</name>
    <dbReference type="NCBI Taxonomy" id="1891644"/>
    <lineage>
        <taxon>Bacteria</taxon>
        <taxon>Bacillati</taxon>
        <taxon>Actinomycetota</taxon>
        <taxon>Actinomycetes</taxon>
        <taxon>Sporichthyales</taxon>
        <taxon>Sporichthyaceae</taxon>
        <taxon>Epidermidibacterium</taxon>
    </lineage>
</organism>
<dbReference type="Pfam" id="PF00107">
    <property type="entry name" value="ADH_zinc_N"/>
    <property type="match status" value="1"/>
</dbReference>
<dbReference type="InterPro" id="IPR013154">
    <property type="entry name" value="ADH-like_N"/>
</dbReference>
<accession>A0A7L4YPH6</accession>
<dbReference type="SUPFAM" id="SSF51735">
    <property type="entry name" value="NAD(P)-binding Rossmann-fold domains"/>
    <property type="match status" value="1"/>
</dbReference>
<dbReference type="EMBL" id="CP047156">
    <property type="protein sequence ID" value="QHC00968.1"/>
    <property type="molecule type" value="Genomic_DNA"/>
</dbReference>
<gene>
    <name evidence="2" type="ORF">EK0264_12180</name>
</gene>
<dbReference type="InParanoid" id="A0A7L4YPH6"/>
<feature type="domain" description="Enoyl reductase (ER)" evidence="1">
    <location>
        <begin position="10"/>
        <end position="320"/>
    </location>
</feature>
<dbReference type="SMART" id="SM00829">
    <property type="entry name" value="PKS_ER"/>
    <property type="match status" value="1"/>
</dbReference>
<dbReference type="InterPro" id="IPR036291">
    <property type="entry name" value="NAD(P)-bd_dom_sf"/>
</dbReference>
<keyword evidence="3" id="KW-1185">Reference proteome</keyword>
<dbReference type="CDD" id="cd08241">
    <property type="entry name" value="QOR1"/>
    <property type="match status" value="1"/>
</dbReference>
<dbReference type="PANTHER" id="PTHR43677:SF4">
    <property type="entry name" value="QUINONE OXIDOREDUCTASE-LIKE PROTEIN 2"/>
    <property type="match status" value="1"/>
</dbReference>
<dbReference type="Gene3D" id="3.40.50.720">
    <property type="entry name" value="NAD(P)-binding Rossmann-like Domain"/>
    <property type="match status" value="1"/>
</dbReference>
<dbReference type="Pfam" id="PF08240">
    <property type="entry name" value="ADH_N"/>
    <property type="match status" value="1"/>
</dbReference>
<dbReference type="InterPro" id="IPR011032">
    <property type="entry name" value="GroES-like_sf"/>
</dbReference>
<dbReference type="AlphaFoldDB" id="A0A7L4YPH6"/>
<evidence type="ECO:0000259" key="1">
    <source>
        <dbReference type="SMART" id="SM00829"/>
    </source>
</evidence>
<dbReference type="RefSeq" id="WP_159545975.1">
    <property type="nucleotide sequence ID" value="NZ_CP047156.1"/>
</dbReference>
<protein>
    <submittedName>
        <fullName evidence="2">Zinc-binding dehydrogenase</fullName>
    </submittedName>
</protein>
<evidence type="ECO:0000313" key="2">
    <source>
        <dbReference type="EMBL" id="QHC00968.1"/>
    </source>
</evidence>
<dbReference type="Gene3D" id="3.90.180.10">
    <property type="entry name" value="Medium-chain alcohol dehydrogenases, catalytic domain"/>
    <property type="match status" value="1"/>
</dbReference>
<dbReference type="Proteomes" id="UP000463857">
    <property type="component" value="Chromosome"/>
</dbReference>